<organism evidence="1">
    <name type="scientific">hydrocarbon metagenome</name>
    <dbReference type="NCBI Taxonomy" id="938273"/>
    <lineage>
        <taxon>unclassified sequences</taxon>
        <taxon>metagenomes</taxon>
        <taxon>ecological metagenomes</taxon>
    </lineage>
</organism>
<name>A0A0W8G211_9ZZZZ</name>
<reference evidence="1" key="1">
    <citation type="journal article" date="2015" name="Proc. Natl. Acad. Sci. U.S.A.">
        <title>Networks of energetic and metabolic interactions define dynamics in microbial communities.</title>
        <authorList>
            <person name="Embree M."/>
            <person name="Liu J.K."/>
            <person name="Al-Bassam M.M."/>
            <person name="Zengler K."/>
        </authorList>
    </citation>
    <scope>NUCLEOTIDE SEQUENCE</scope>
</reference>
<accession>A0A0W8G211</accession>
<comment type="caution">
    <text evidence="1">The sequence shown here is derived from an EMBL/GenBank/DDBJ whole genome shotgun (WGS) entry which is preliminary data.</text>
</comment>
<evidence type="ECO:0008006" key="2">
    <source>
        <dbReference type="Google" id="ProtNLM"/>
    </source>
</evidence>
<sequence length="135" mass="15319">MTTFLKSLFVLILTLFISALSIKGQENYHYTDNDVANLINGINSNNDGLMRSCVYYAGKYKVEETSGVLIDLFKKEIDTSDKVLIALAIYKIGDKETMMELLSVVNNMKVSRVKNILSTIVLEFLSKHNIKYVLR</sequence>
<dbReference type="AlphaFoldDB" id="A0A0W8G211"/>
<gene>
    <name evidence="1" type="ORF">ASZ90_003611</name>
</gene>
<proteinExistence type="predicted"/>
<protein>
    <recommendedName>
        <fullName evidence="2">HEAT repeat domain-containing protein</fullName>
    </recommendedName>
</protein>
<evidence type="ECO:0000313" key="1">
    <source>
        <dbReference type="EMBL" id="KUG26547.1"/>
    </source>
</evidence>
<dbReference type="EMBL" id="LNQE01000442">
    <property type="protein sequence ID" value="KUG26547.1"/>
    <property type="molecule type" value="Genomic_DNA"/>
</dbReference>